<reference evidence="4 5" key="1">
    <citation type="journal article" date="2024" name="IMA Fungus">
        <title>IMA Genome - F19 : A genome assembly and annotation guide to empower mycologists, including annotated draft genome sequences of Ceratocystis pirilliformis, Diaporthe australafricana, Fusarium ophioides, Paecilomyces lecythidis, and Sporothrix stenoceras.</title>
        <authorList>
            <person name="Aylward J."/>
            <person name="Wilson A.M."/>
            <person name="Visagie C.M."/>
            <person name="Spraker J."/>
            <person name="Barnes I."/>
            <person name="Buitendag C."/>
            <person name="Ceriani C."/>
            <person name="Del Mar Angel L."/>
            <person name="du Plessis D."/>
            <person name="Fuchs T."/>
            <person name="Gasser K."/>
            <person name="Kramer D."/>
            <person name="Li W."/>
            <person name="Munsamy K."/>
            <person name="Piso A."/>
            <person name="Price J.L."/>
            <person name="Sonnekus B."/>
            <person name="Thomas C."/>
            <person name="van der Nest A."/>
            <person name="van Dijk A."/>
            <person name="van Heerden A."/>
            <person name="van Vuuren N."/>
            <person name="Yilmaz N."/>
            <person name="Duong T.A."/>
            <person name="van der Merwe N.A."/>
            <person name="Wingfield M.J."/>
            <person name="Wingfield B.D."/>
        </authorList>
    </citation>
    <scope>NUCLEOTIDE SEQUENCE [LARGE SCALE GENOMIC DNA]</scope>
    <source>
        <strain evidence="4 5">CMW 5346</strain>
    </source>
</reference>
<keyword evidence="3" id="KW-0472">Membrane</keyword>
<comment type="caution">
    <text evidence="4">The sequence shown here is derived from an EMBL/GenBank/DDBJ whole genome shotgun (WGS) entry which is preliminary data.</text>
</comment>
<dbReference type="PANTHER" id="PTHR11360">
    <property type="entry name" value="MONOCARBOXYLATE TRANSPORTER"/>
    <property type="match status" value="1"/>
</dbReference>
<dbReference type="InterPro" id="IPR011701">
    <property type="entry name" value="MFS"/>
</dbReference>
<evidence type="ECO:0000256" key="3">
    <source>
        <dbReference type="SAM" id="Phobius"/>
    </source>
</evidence>
<keyword evidence="5" id="KW-1185">Reference proteome</keyword>
<dbReference type="Pfam" id="PF07690">
    <property type="entry name" value="MFS_1"/>
    <property type="match status" value="1"/>
</dbReference>
<evidence type="ECO:0000313" key="5">
    <source>
        <dbReference type="Proteomes" id="UP001583186"/>
    </source>
</evidence>
<dbReference type="InterPro" id="IPR036259">
    <property type="entry name" value="MFS_trans_sf"/>
</dbReference>
<name>A0ABR3YWF8_9PEZI</name>
<dbReference type="InterPro" id="IPR050327">
    <property type="entry name" value="Proton-linked_MCT"/>
</dbReference>
<feature type="transmembrane region" description="Helical" evidence="3">
    <location>
        <begin position="78"/>
        <end position="98"/>
    </location>
</feature>
<evidence type="ECO:0000256" key="2">
    <source>
        <dbReference type="ARBA" id="ARBA00006727"/>
    </source>
</evidence>
<comment type="subcellular location">
    <subcellularLocation>
        <location evidence="1">Membrane</location>
        <topology evidence="1">Multi-pass membrane protein</topology>
    </subcellularLocation>
</comment>
<keyword evidence="3" id="KW-1133">Transmembrane helix</keyword>
<protein>
    <recommendedName>
        <fullName evidence="6">Major facilitator superfamily (MFS) profile domain-containing protein</fullName>
    </recommendedName>
</protein>
<dbReference type="EMBL" id="JAWCUI010000046">
    <property type="protein sequence ID" value="KAL1892242.1"/>
    <property type="molecule type" value="Genomic_DNA"/>
</dbReference>
<gene>
    <name evidence="4" type="ORF">Sste5346_007198</name>
</gene>
<evidence type="ECO:0000256" key="1">
    <source>
        <dbReference type="ARBA" id="ARBA00004141"/>
    </source>
</evidence>
<dbReference type="PANTHER" id="PTHR11360:SF315">
    <property type="entry name" value="TRANSPORTER MCH2-RELATED"/>
    <property type="match status" value="1"/>
</dbReference>
<organism evidence="4 5">
    <name type="scientific">Sporothrix stenoceras</name>
    <dbReference type="NCBI Taxonomy" id="5173"/>
    <lineage>
        <taxon>Eukaryota</taxon>
        <taxon>Fungi</taxon>
        <taxon>Dikarya</taxon>
        <taxon>Ascomycota</taxon>
        <taxon>Pezizomycotina</taxon>
        <taxon>Sordariomycetes</taxon>
        <taxon>Sordariomycetidae</taxon>
        <taxon>Ophiostomatales</taxon>
        <taxon>Ophiostomataceae</taxon>
        <taxon>Sporothrix</taxon>
    </lineage>
</organism>
<sequence>MSYCICMYTIASYATGGLGLSQTQAAALQSLLAAGFLVGRPLTGLLLDVGGRINVAILLNVAAGISCWAIWLPARSFAPMAVFALVQGCTGGAVWVAAAPVTVEMVGTARSGSALAMFWLAVSPSAAFSSPSAIGLLTYARDHLHETGPEAYAISIGVCGGLF</sequence>
<evidence type="ECO:0000313" key="4">
    <source>
        <dbReference type="EMBL" id="KAL1892242.1"/>
    </source>
</evidence>
<feature type="transmembrane region" description="Helical" evidence="3">
    <location>
        <begin position="49"/>
        <end position="71"/>
    </location>
</feature>
<comment type="similarity">
    <text evidence="2">Belongs to the major facilitator superfamily. Monocarboxylate porter (TC 2.A.1.13) family.</text>
</comment>
<dbReference type="SUPFAM" id="SSF103473">
    <property type="entry name" value="MFS general substrate transporter"/>
    <property type="match status" value="1"/>
</dbReference>
<keyword evidence="3" id="KW-0812">Transmembrane</keyword>
<dbReference type="Proteomes" id="UP001583186">
    <property type="component" value="Unassembled WGS sequence"/>
</dbReference>
<evidence type="ECO:0008006" key="6">
    <source>
        <dbReference type="Google" id="ProtNLM"/>
    </source>
</evidence>
<dbReference type="Gene3D" id="1.20.1250.20">
    <property type="entry name" value="MFS general substrate transporter like domains"/>
    <property type="match status" value="1"/>
</dbReference>
<accession>A0ABR3YWF8</accession>
<proteinExistence type="inferred from homology"/>
<feature type="transmembrane region" description="Helical" evidence="3">
    <location>
        <begin position="118"/>
        <end position="140"/>
    </location>
</feature>